<dbReference type="GO" id="GO:0015105">
    <property type="term" value="F:arsenite transmembrane transporter activity"/>
    <property type="evidence" value="ECO:0007669"/>
    <property type="project" value="InterPro"/>
</dbReference>
<dbReference type="InterPro" id="IPR051475">
    <property type="entry name" value="Diverse_Ion_Transporter"/>
</dbReference>
<keyword evidence="4" id="KW-1003">Cell membrane</keyword>
<feature type="transmembrane region" description="Helical" evidence="8">
    <location>
        <begin position="33"/>
        <end position="50"/>
    </location>
</feature>
<keyword evidence="7 8" id="KW-0472">Membrane</keyword>
<evidence type="ECO:0000256" key="3">
    <source>
        <dbReference type="ARBA" id="ARBA00022448"/>
    </source>
</evidence>
<keyword evidence="3" id="KW-0813">Transport</keyword>
<name>A0A7J3Z8J1_9CREN</name>
<dbReference type="InterPro" id="IPR004680">
    <property type="entry name" value="Cit_transptr-like_dom"/>
</dbReference>
<evidence type="ECO:0000256" key="4">
    <source>
        <dbReference type="ARBA" id="ARBA00022475"/>
    </source>
</evidence>
<keyword evidence="6 8" id="KW-1133">Transmembrane helix</keyword>
<evidence type="ECO:0000256" key="7">
    <source>
        <dbReference type="ARBA" id="ARBA00023136"/>
    </source>
</evidence>
<evidence type="ECO:0000256" key="8">
    <source>
        <dbReference type="SAM" id="Phobius"/>
    </source>
</evidence>
<evidence type="ECO:0000256" key="5">
    <source>
        <dbReference type="ARBA" id="ARBA00022692"/>
    </source>
</evidence>
<sequence length="435" mass="47562">MFNDFHYLYQAIVVTLFVATIALLALERLERHVVAAIAIAVLLLTQAISLDDFLHFVDWDVIGLILCMSVYSVILEVSGFGKWIAYRAVARVKNPLLLLYVVILLSGVVSLVLENTITVFVFAPIAFEIASILGVSAKEVLIGIALTAGMAGSATMVGDPPAIIVAGHYNLAFTDFFVYKSRPSMFFIVTIPMLIATALYVLQNYIHREKRDVNTARMDEGSVDKWFVLEASLFLFLKIALLSLRKELGIPLTLSAIVALAGLYITRVTVHRDIECIKKSLKEGLDYKLPLFLVAIFLLSNSLKKHGVTDSIANLMMERMGENILALGVAIFIISTVLSAFIENIPVTLTLLPIVDSIAVKIGVDPLILAWGTLSGLTAGGGYTYIGSGANVVAMHILDNKNIKTGFADFIKTALSFNIANTVMVIVLYTSIWLR</sequence>
<feature type="transmembrane region" description="Helical" evidence="8">
    <location>
        <begin position="96"/>
        <end position="113"/>
    </location>
</feature>
<feature type="transmembrane region" description="Helical" evidence="8">
    <location>
        <begin position="377"/>
        <end position="398"/>
    </location>
</feature>
<feature type="transmembrane region" description="Helical" evidence="8">
    <location>
        <begin position="119"/>
        <end position="137"/>
    </location>
</feature>
<dbReference type="InterPro" id="IPR000802">
    <property type="entry name" value="Arsenical_pump_ArsB"/>
</dbReference>
<dbReference type="GO" id="GO:0005886">
    <property type="term" value="C:plasma membrane"/>
    <property type="evidence" value="ECO:0007669"/>
    <property type="project" value="UniProtKB-SubCell"/>
</dbReference>
<keyword evidence="5 8" id="KW-0812">Transmembrane</keyword>
<dbReference type="PANTHER" id="PTHR43568">
    <property type="entry name" value="P PROTEIN"/>
    <property type="match status" value="1"/>
</dbReference>
<reference evidence="10" key="1">
    <citation type="journal article" date="2020" name="mSystems">
        <title>Genome- and Community-Level Interaction Insights into Carbon Utilization and Element Cycling Functions of Hydrothermarchaeota in Hydrothermal Sediment.</title>
        <authorList>
            <person name="Zhou Z."/>
            <person name="Liu Y."/>
            <person name="Xu W."/>
            <person name="Pan J."/>
            <person name="Luo Z.H."/>
            <person name="Li M."/>
        </authorList>
    </citation>
    <scope>NUCLEOTIDE SEQUENCE [LARGE SCALE GENOMIC DNA]</scope>
    <source>
        <strain evidence="10">SpSt-1105</strain>
    </source>
</reference>
<comment type="subcellular location">
    <subcellularLocation>
        <location evidence="1">Cell membrane</location>
        <topology evidence="1">Multi-pass membrane protein</topology>
    </subcellularLocation>
</comment>
<feature type="transmembrane region" description="Helical" evidence="8">
    <location>
        <begin position="410"/>
        <end position="434"/>
    </location>
</feature>
<dbReference type="PRINTS" id="PR00758">
    <property type="entry name" value="ARSENICPUMP"/>
</dbReference>
<accession>A0A7J3Z8J1</accession>
<dbReference type="EMBL" id="DRYQ01000100">
    <property type="protein sequence ID" value="HHQ51086.1"/>
    <property type="molecule type" value="Genomic_DNA"/>
</dbReference>
<gene>
    <name evidence="10" type="ORF">ENM66_07040</name>
</gene>
<protein>
    <submittedName>
        <fullName evidence="10">Citrate transporter</fullName>
    </submittedName>
</protein>
<feature type="transmembrane region" description="Helical" evidence="8">
    <location>
        <begin position="62"/>
        <end position="84"/>
    </location>
</feature>
<feature type="transmembrane region" description="Helical" evidence="8">
    <location>
        <begin position="223"/>
        <end position="242"/>
    </location>
</feature>
<proteinExistence type="inferred from homology"/>
<evidence type="ECO:0000259" key="9">
    <source>
        <dbReference type="Pfam" id="PF03600"/>
    </source>
</evidence>
<feature type="transmembrane region" description="Helical" evidence="8">
    <location>
        <begin position="6"/>
        <end position="26"/>
    </location>
</feature>
<comment type="similarity">
    <text evidence="2">Belongs to the CitM (TC 2.A.11) transporter family.</text>
</comment>
<feature type="transmembrane region" description="Helical" evidence="8">
    <location>
        <begin position="144"/>
        <end position="164"/>
    </location>
</feature>
<feature type="transmembrane region" description="Helical" evidence="8">
    <location>
        <begin position="248"/>
        <end position="266"/>
    </location>
</feature>
<organism evidence="10">
    <name type="scientific">Ignisphaera aggregans</name>
    <dbReference type="NCBI Taxonomy" id="334771"/>
    <lineage>
        <taxon>Archaea</taxon>
        <taxon>Thermoproteota</taxon>
        <taxon>Thermoprotei</taxon>
        <taxon>Desulfurococcales</taxon>
        <taxon>Desulfurococcaceae</taxon>
        <taxon>Ignisphaera</taxon>
    </lineage>
</organism>
<dbReference type="AlphaFoldDB" id="A0A7J3Z8J1"/>
<evidence type="ECO:0000256" key="1">
    <source>
        <dbReference type="ARBA" id="ARBA00004651"/>
    </source>
</evidence>
<evidence type="ECO:0000256" key="2">
    <source>
        <dbReference type="ARBA" id="ARBA00009843"/>
    </source>
</evidence>
<dbReference type="Pfam" id="PF03600">
    <property type="entry name" value="CitMHS"/>
    <property type="match status" value="1"/>
</dbReference>
<evidence type="ECO:0000313" key="10">
    <source>
        <dbReference type="EMBL" id="HHQ51086.1"/>
    </source>
</evidence>
<evidence type="ECO:0000256" key="6">
    <source>
        <dbReference type="ARBA" id="ARBA00022989"/>
    </source>
</evidence>
<feature type="domain" description="Citrate transporter-like" evidence="9">
    <location>
        <begin position="21"/>
        <end position="371"/>
    </location>
</feature>
<comment type="caution">
    <text evidence="10">The sequence shown here is derived from an EMBL/GenBank/DDBJ whole genome shotgun (WGS) entry which is preliminary data.</text>
</comment>
<feature type="transmembrane region" description="Helical" evidence="8">
    <location>
        <begin position="184"/>
        <end position="202"/>
    </location>
</feature>
<feature type="transmembrane region" description="Helical" evidence="8">
    <location>
        <begin position="323"/>
        <end position="342"/>
    </location>
</feature>
<dbReference type="PANTHER" id="PTHR43568:SF1">
    <property type="entry name" value="P PROTEIN"/>
    <property type="match status" value="1"/>
</dbReference>